<dbReference type="AlphaFoldDB" id="A0A1J1LIP4"/>
<reference evidence="2" key="1">
    <citation type="submission" date="2015-10" db="EMBL/GenBank/DDBJ databases">
        <authorList>
            <person name="Regsiter A."/>
            <person name="william w."/>
        </authorList>
    </citation>
    <scope>NUCLEOTIDE SEQUENCE [LARGE SCALE GENOMIC DNA]</scope>
</reference>
<evidence type="ECO:0000313" key="1">
    <source>
        <dbReference type="EMBL" id="CUR32375.1"/>
    </source>
</evidence>
<sequence length="41" mass="4944">MSDVRKFQSHYPNWQFQYGLKDILVQIYEALSQRENVVIKA</sequence>
<proteinExistence type="predicted"/>
<dbReference type="STRING" id="671072.PL9214430347"/>
<evidence type="ECO:0000313" key="2">
    <source>
        <dbReference type="Proteomes" id="UP000184315"/>
    </source>
</evidence>
<gene>
    <name evidence="1" type="ORF">PL9214430347</name>
</gene>
<organism evidence="1 2">
    <name type="scientific">Planktothrix tepida PCC 9214</name>
    <dbReference type="NCBI Taxonomy" id="671072"/>
    <lineage>
        <taxon>Bacteria</taxon>
        <taxon>Bacillati</taxon>
        <taxon>Cyanobacteriota</taxon>
        <taxon>Cyanophyceae</taxon>
        <taxon>Oscillatoriophycideae</taxon>
        <taxon>Oscillatoriales</taxon>
        <taxon>Microcoleaceae</taxon>
        <taxon>Planktothrix</taxon>
    </lineage>
</organism>
<dbReference type="EMBL" id="CZDF01000148">
    <property type="protein sequence ID" value="CUR32375.1"/>
    <property type="molecule type" value="Genomic_DNA"/>
</dbReference>
<protein>
    <submittedName>
        <fullName evidence="1">Uncharacterized protein</fullName>
    </submittedName>
</protein>
<name>A0A1J1LIP4_9CYAN</name>
<accession>A0A1J1LIP4</accession>
<dbReference type="RefSeq" id="WP_281250325.1">
    <property type="nucleotide sequence ID" value="NZ_LN889796.1"/>
</dbReference>
<dbReference type="Proteomes" id="UP000184315">
    <property type="component" value="Unassembled WGS sequence"/>
</dbReference>
<keyword evidence="2" id="KW-1185">Reference proteome</keyword>